<reference evidence="2 3" key="1">
    <citation type="journal article" date="2021" name="Elife">
        <title>Chloroplast acquisition without the gene transfer in kleptoplastic sea slugs, Plakobranchus ocellatus.</title>
        <authorList>
            <person name="Maeda T."/>
            <person name="Takahashi S."/>
            <person name="Yoshida T."/>
            <person name="Shimamura S."/>
            <person name="Takaki Y."/>
            <person name="Nagai Y."/>
            <person name="Toyoda A."/>
            <person name="Suzuki Y."/>
            <person name="Arimoto A."/>
            <person name="Ishii H."/>
            <person name="Satoh N."/>
            <person name="Nishiyama T."/>
            <person name="Hasebe M."/>
            <person name="Maruyama T."/>
            <person name="Minagawa J."/>
            <person name="Obokata J."/>
            <person name="Shigenobu S."/>
        </authorList>
    </citation>
    <scope>NUCLEOTIDE SEQUENCE [LARGE SCALE GENOMIC DNA]</scope>
</reference>
<dbReference type="AlphaFoldDB" id="A0AAV4G0N8"/>
<evidence type="ECO:0000313" key="2">
    <source>
        <dbReference type="EMBL" id="GFR78761.1"/>
    </source>
</evidence>
<dbReference type="PROSITE" id="PS50878">
    <property type="entry name" value="RT_POL"/>
    <property type="match status" value="1"/>
</dbReference>
<dbReference type="PANTHER" id="PTHR36688:SF1">
    <property type="entry name" value="ENDONUCLEASE_EXONUCLEASE_PHOSPHATASE DOMAIN-CONTAINING PROTEIN"/>
    <property type="match status" value="1"/>
</dbReference>
<gene>
    <name evidence="2" type="ORF">ElyMa_005857700</name>
</gene>
<protein>
    <submittedName>
        <fullName evidence="2">Very-long-chain enoyl-CoA reductase</fullName>
    </submittedName>
</protein>
<dbReference type="EMBL" id="BMAT01011771">
    <property type="protein sequence ID" value="GFR78761.1"/>
    <property type="molecule type" value="Genomic_DNA"/>
</dbReference>
<comment type="caution">
    <text evidence="2">The sequence shown here is derived from an EMBL/GenBank/DDBJ whole genome shotgun (WGS) entry which is preliminary data.</text>
</comment>
<evidence type="ECO:0000259" key="1">
    <source>
        <dbReference type="PROSITE" id="PS50878"/>
    </source>
</evidence>
<dbReference type="InterPro" id="IPR043502">
    <property type="entry name" value="DNA/RNA_pol_sf"/>
</dbReference>
<dbReference type="InterPro" id="IPR000477">
    <property type="entry name" value="RT_dom"/>
</dbReference>
<organism evidence="2 3">
    <name type="scientific">Elysia marginata</name>
    <dbReference type="NCBI Taxonomy" id="1093978"/>
    <lineage>
        <taxon>Eukaryota</taxon>
        <taxon>Metazoa</taxon>
        <taxon>Spiralia</taxon>
        <taxon>Lophotrochozoa</taxon>
        <taxon>Mollusca</taxon>
        <taxon>Gastropoda</taxon>
        <taxon>Heterobranchia</taxon>
        <taxon>Euthyneura</taxon>
        <taxon>Panpulmonata</taxon>
        <taxon>Sacoglossa</taxon>
        <taxon>Placobranchoidea</taxon>
        <taxon>Plakobranchidae</taxon>
        <taxon>Elysia</taxon>
    </lineage>
</organism>
<accession>A0AAV4G0N8</accession>
<dbReference type="PANTHER" id="PTHR36688">
    <property type="entry name" value="ENDO/EXONUCLEASE/PHOSPHATASE DOMAIN-CONTAINING PROTEIN"/>
    <property type="match status" value="1"/>
</dbReference>
<keyword evidence="3" id="KW-1185">Reference proteome</keyword>
<proteinExistence type="predicted"/>
<sequence length="398" mass="45780">MFKTVKLVNQKKLENLNINDNEGKQIVNPTEIKGIITDHSKSKFRDESTKDINPFDGQARPLLNCITHKDIRDSINKLNNGRAPGRDNVKLCNEYLKYAPPILDKQIAQILNKTFESYESLRINDGFLITLSKLGKAKRPPSNLRPIILLGSLRKILSTIVLSRIRPKKKYLYRIVKADLDITVIWAHRWLTAKVRKDANLEINITGFDMSAAFDTNNKEELLPILKEIVEEDELRSIQFLLSETALDVKVNGCTQETPFTTNIGPPQGDSLSPVLLIIYLENALKDIRSAQNNSQQPVHCMPSEIIYADDIDFIGKERISVRDIEKNLKKHRLKVNLDKTKHTCVRKDTEEWKISKKKSWFTSRKQRGYRALKTTFKHSASQTNKYLEQSKQNKTEN</sequence>
<dbReference type="Proteomes" id="UP000762676">
    <property type="component" value="Unassembled WGS sequence"/>
</dbReference>
<name>A0AAV4G0N8_9GAST</name>
<feature type="domain" description="Reverse transcriptase" evidence="1">
    <location>
        <begin position="112"/>
        <end position="366"/>
    </location>
</feature>
<dbReference type="InterPro" id="IPR052560">
    <property type="entry name" value="RdDP_mobile_element"/>
</dbReference>
<dbReference type="SUPFAM" id="SSF56672">
    <property type="entry name" value="DNA/RNA polymerases"/>
    <property type="match status" value="1"/>
</dbReference>
<evidence type="ECO:0000313" key="3">
    <source>
        <dbReference type="Proteomes" id="UP000762676"/>
    </source>
</evidence>
<dbReference type="Pfam" id="PF00078">
    <property type="entry name" value="RVT_1"/>
    <property type="match status" value="1"/>
</dbReference>